<proteinExistence type="predicted"/>
<dbReference type="InterPro" id="IPR008928">
    <property type="entry name" value="6-hairpin_glycosidase_sf"/>
</dbReference>
<accession>A0ABY9ECC8</accession>
<dbReference type="RefSeq" id="WP_301414179.1">
    <property type="nucleotide sequence ID" value="NZ_CP098023.1"/>
</dbReference>
<evidence type="ECO:0000313" key="2">
    <source>
        <dbReference type="EMBL" id="WKD48426.1"/>
    </source>
</evidence>
<organism evidence="2 3">
    <name type="scientific">Microbulbifer spongiae</name>
    <dbReference type="NCBI Taxonomy" id="2944933"/>
    <lineage>
        <taxon>Bacteria</taxon>
        <taxon>Pseudomonadati</taxon>
        <taxon>Pseudomonadota</taxon>
        <taxon>Gammaproteobacteria</taxon>
        <taxon>Cellvibrionales</taxon>
        <taxon>Microbulbiferaceae</taxon>
        <taxon>Microbulbifer</taxon>
    </lineage>
</organism>
<reference evidence="2 3" key="1">
    <citation type="submission" date="2022-05" db="EMBL/GenBank/DDBJ databases">
        <title>Microbulbifer sp. nov., isolated from sponge.</title>
        <authorList>
            <person name="Gao L."/>
        </authorList>
    </citation>
    <scope>NUCLEOTIDE SEQUENCE [LARGE SCALE GENOMIC DNA]</scope>
    <source>
        <strain evidence="2 3">MI-G</strain>
    </source>
</reference>
<evidence type="ECO:0000313" key="3">
    <source>
        <dbReference type="Proteomes" id="UP001321520"/>
    </source>
</evidence>
<dbReference type="EMBL" id="CP098023">
    <property type="protein sequence ID" value="WKD48426.1"/>
    <property type="molecule type" value="Genomic_DNA"/>
</dbReference>
<name>A0ABY9ECC8_9GAMM</name>
<evidence type="ECO:0000256" key="1">
    <source>
        <dbReference type="SAM" id="MobiDB-lite"/>
    </source>
</evidence>
<dbReference type="Proteomes" id="UP001321520">
    <property type="component" value="Chromosome"/>
</dbReference>
<protein>
    <submittedName>
        <fullName evidence="2">Uncharacterized protein</fullName>
    </submittedName>
</protein>
<sequence length="591" mass="67832">MNNSDTPLSSLLTRARNKVEQALRELKPPYTLFFSISDATQRAQVKHINAQSFSQAWKNLADAIQIVAAQNAMEPCWLRVDWVIQKSITTLCGLHKLLEDTKRCHFRYGIALDIDCNIAFLEQELNGNAMLDEGGRMDHAILNEKEFRSYTNRRFGPQVDLDFSEERTIVLLSTKGLFCEHHREPVYLYGPGPDAGRRTINTLNCETVTQLIEDGSRYLISQLKPNGSFYKGWYACFDRAMSRCTALEHASAVYTMIETWKITKCASQLSAIQHSLDYMTKKLLRVAVLESGKTGAFVVEPNGEIRLGSNAVCLLALVNYSQVRQTSQYAEWMTRLARGIELMQAPTSGRFFHAVEYPALTVKDCHRVIDYDGQAVLGLLRLYGFSKHSRWLAVADKAFNYLLTAGHWRAHNVWLGYCVNELTAYRPDERYYQFGIRNFAGHLGVMEQRIIPSPILLQSMTAADTMITRLRQEGQFQYLLDQVDLTHFYQALHRHTTHLLNGYFWPEFALFFKNPTKILGSFYTRHHAFRIHIDDVGHYLCALVAYHKYLHSHAGDHLKAPCQPRTSNTHYPHWNKKQNPYSPGTEMSAKR</sequence>
<gene>
    <name evidence="2" type="ORF">M8T91_10855</name>
</gene>
<keyword evidence="3" id="KW-1185">Reference proteome</keyword>
<dbReference type="SUPFAM" id="SSF48208">
    <property type="entry name" value="Six-hairpin glycosidases"/>
    <property type="match status" value="1"/>
</dbReference>
<feature type="region of interest" description="Disordered" evidence="1">
    <location>
        <begin position="568"/>
        <end position="591"/>
    </location>
</feature>